<accession>A0A9D1LLS6</accession>
<feature type="binding site" evidence="2">
    <location>
        <position position="160"/>
    </location>
    <ligand>
        <name>Mn(2+)</name>
        <dbReference type="ChEBI" id="CHEBI:29035"/>
        <label>2</label>
    </ligand>
</feature>
<dbReference type="InterPro" id="IPR011650">
    <property type="entry name" value="Peptidase_M20_dimer"/>
</dbReference>
<protein>
    <submittedName>
        <fullName evidence="4">Amidohydrolase</fullName>
    </submittedName>
</protein>
<proteinExistence type="predicted"/>
<dbReference type="GO" id="GO:0046872">
    <property type="term" value="F:metal ion binding"/>
    <property type="evidence" value="ECO:0007669"/>
    <property type="project" value="UniProtKB-KW"/>
</dbReference>
<feature type="binding site" evidence="2">
    <location>
        <position position="100"/>
    </location>
    <ligand>
        <name>Mn(2+)</name>
        <dbReference type="ChEBI" id="CHEBI:29035"/>
        <label>2</label>
    </ligand>
</feature>
<evidence type="ECO:0000313" key="4">
    <source>
        <dbReference type="EMBL" id="HIU43962.1"/>
    </source>
</evidence>
<dbReference type="Pfam" id="PF01546">
    <property type="entry name" value="Peptidase_M20"/>
    <property type="match status" value="1"/>
</dbReference>
<dbReference type="NCBIfam" id="TIGR01891">
    <property type="entry name" value="amidohydrolases"/>
    <property type="match status" value="1"/>
</dbReference>
<dbReference type="AlphaFoldDB" id="A0A9D1LLS6"/>
<evidence type="ECO:0000313" key="5">
    <source>
        <dbReference type="Proteomes" id="UP000824073"/>
    </source>
</evidence>
<evidence type="ECO:0000259" key="3">
    <source>
        <dbReference type="Pfam" id="PF07687"/>
    </source>
</evidence>
<name>A0A9D1LLS6_9CLOT</name>
<dbReference type="GO" id="GO:0050118">
    <property type="term" value="F:N-acetyldiaminopimelate deacetylase activity"/>
    <property type="evidence" value="ECO:0007669"/>
    <property type="project" value="UniProtKB-ARBA"/>
</dbReference>
<organism evidence="4 5">
    <name type="scientific">Candidatus Ventrousia excrementavium</name>
    <dbReference type="NCBI Taxonomy" id="2840961"/>
    <lineage>
        <taxon>Bacteria</taxon>
        <taxon>Bacillati</taxon>
        <taxon>Bacillota</taxon>
        <taxon>Clostridia</taxon>
        <taxon>Eubacteriales</taxon>
        <taxon>Clostridiaceae</taxon>
        <taxon>Clostridiaceae incertae sedis</taxon>
        <taxon>Candidatus Ventrousia</taxon>
    </lineage>
</organism>
<feature type="binding site" evidence="2">
    <location>
        <position position="365"/>
    </location>
    <ligand>
        <name>Mn(2+)</name>
        <dbReference type="ChEBI" id="CHEBI:29035"/>
        <label>2</label>
    </ligand>
</feature>
<comment type="caution">
    <text evidence="4">The sequence shown here is derived from an EMBL/GenBank/DDBJ whole genome shotgun (WGS) entry which is preliminary data.</text>
</comment>
<evidence type="ECO:0000256" key="2">
    <source>
        <dbReference type="PIRSR" id="PIRSR005962-1"/>
    </source>
</evidence>
<dbReference type="CDD" id="cd03886">
    <property type="entry name" value="M20_Acy1"/>
    <property type="match status" value="1"/>
</dbReference>
<dbReference type="SUPFAM" id="SSF55031">
    <property type="entry name" value="Bacterial exopeptidase dimerisation domain"/>
    <property type="match status" value="1"/>
</dbReference>
<keyword evidence="1" id="KW-0378">Hydrolase</keyword>
<dbReference type="Proteomes" id="UP000824073">
    <property type="component" value="Unassembled WGS sequence"/>
</dbReference>
<dbReference type="EMBL" id="DVMR01000052">
    <property type="protein sequence ID" value="HIU43962.1"/>
    <property type="molecule type" value="Genomic_DNA"/>
</dbReference>
<dbReference type="Pfam" id="PF07687">
    <property type="entry name" value="M20_dimer"/>
    <property type="match status" value="1"/>
</dbReference>
<dbReference type="InterPro" id="IPR002933">
    <property type="entry name" value="Peptidase_M20"/>
</dbReference>
<dbReference type="GO" id="GO:0019877">
    <property type="term" value="P:diaminopimelate biosynthetic process"/>
    <property type="evidence" value="ECO:0007669"/>
    <property type="project" value="UniProtKB-ARBA"/>
</dbReference>
<comment type="cofactor">
    <cofactor evidence="2">
        <name>Mn(2+)</name>
        <dbReference type="ChEBI" id="CHEBI:29035"/>
    </cofactor>
    <text evidence="2">The Mn(2+) ion enhances activity.</text>
</comment>
<dbReference type="SUPFAM" id="SSF53187">
    <property type="entry name" value="Zn-dependent exopeptidases"/>
    <property type="match status" value="1"/>
</dbReference>
<keyword evidence="2" id="KW-0464">Manganese</keyword>
<dbReference type="Gene3D" id="3.40.630.10">
    <property type="entry name" value="Zn peptidases"/>
    <property type="match status" value="1"/>
</dbReference>
<dbReference type="InterPro" id="IPR036264">
    <property type="entry name" value="Bact_exopeptidase_dim_dom"/>
</dbReference>
<dbReference type="PIRSF" id="PIRSF005962">
    <property type="entry name" value="Pept_M20D_amidohydro"/>
    <property type="match status" value="1"/>
</dbReference>
<feature type="binding site" evidence="2">
    <location>
        <position position="98"/>
    </location>
    <ligand>
        <name>Mn(2+)</name>
        <dbReference type="ChEBI" id="CHEBI:29035"/>
        <label>2</label>
    </ligand>
</feature>
<dbReference type="FunFam" id="3.30.70.360:FF:000001">
    <property type="entry name" value="N-acetyldiaminopimelate deacetylase"/>
    <property type="match status" value="1"/>
</dbReference>
<keyword evidence="2" id="KW-0479">Metal-binding</keyword>
<gene>
    <name evidence="4" type="ORF">IAB67_06670</name>
</gene>
<feature type="binding site" evidence="2">
    <location>
        <position position="134"/>
    </location>
    <ligand>
        <name>Mn(2+)</name>
        <dbReference type="ChEBI" id="CHEBI:29035"/>
        <label>2</label>
    </ligand>
</feature>
<evidence type="ECO:0000256" key="1">
    <source>
        <dbReference type="ARBA" id="ARBA00022801"/>
    </source>
</evidence>
<reference evidence="4" key="2">
    <citation type="journal article" date="2021" name="PeerJ">
        <title>Extensive microbial diversity within the chicken gut microbiome revealed by metagenomics and culture.</title>
        <authorList>
            <person name="Gilroy R."/>
            <person name="Ravi A."/>
            <person name="Getino M."/>
            <person name="Pursley I."/>
            <person name="Horton D.L."/>
            <person name="Alikhan N.F."/>
            <person name="Baker D."/>
            <person name="Gharbi K."/>
            <person name="Hall N."/>
            <person name="Watson M."/>
            <person name="Adriaenssens E.M."/>
            <person name="Foster-Nyarko E."/>
            <person name="Jarju S."/>
            <person name="Secka A."/>
            <person name="Antonio M."/>
            <person name="Oren A."/>
            <person name="Chaudhuri R.R."/>
            <person name="La Ragione R."/>
            <person name="Hildebrand F."/>
            <person name="Pallen M.J."/>
        </authorList>
    </citation>
    <scope>NUCLEOTIDE SEQUENCE</scope>
    <source>
        <strain evidence="4">CHK191-8634</strain>
    </source>
</reference>
<feature type="domain" description="Peptidase M20 dimerisation" evidence="3">
    <location>
        <begin position="189"/>
        <end position="278"/>
    </location>
</feature>
<dbReference type="PANTHER" id="PTHR11014:SF63">
    <property type="entry name" value="METALLOPEPTIDASE, PUTATIVE (AFU_ORTHOLOGUE AFUA_6G09600)-RELATED"/>
    <property type="match status" value="1"/>
</dbReference>
<dbReference type="Gene3D" id="3.30.70.360">
    <property type="match status" value="1"/>
</dbReference>
<reference evidence="4" key="1">
    <citation type="submission" date="2020-10" db="EMBL/GenBank/DDBJ databases">
        <authorList>
            <person name="Gilroy R."/>
        </authorList>
    </citation>
    <scope>NUCLEOTIDE SEQUENCE</scope>
    <source>
        <strain evidence="4">CHK191-8634</strain>
    </source>
</reference>
<dbReference type="PANTHER" id="PTHR11014">
    <property type="entry name" value="PEPTIDASE M20 FAMILY MEMBER"/>
    <property type="match status" value="1"/>
</dbReference>
<dbReference type="InterPro" id="IPR017439">
    <property type="entry name" value="Amidohydrolase"/>
</dbReference>
<sequence>MNEILKAAQDMLPQMIEDRRTIHRMGGVGFELRQSADYILSELEKAGIEAREVCPCGIVATVGRGDKTILLRADFDALPLCEVTGLPFANTAGSCHACGHDFHATMLLAAARMLKARESELNGVVKLVFQPAEETLEGSMALIRAGVLENPHVDAAFAMHVEAGAEYSAAGTVRYSRGATYAAGDKVCITVRGRGGHGALPSKNIDPVTASAQIIVAIQHIIAMEVPTSERVTVTFGMIGGGTADNIIPDEVVFRGTIRTFSNEMRAFVKRRVQEVAELTGRAMRCEVEVAYSEVSVPPVINNREMAERFFPYIEAVTGPGGTTLVDEPSSFGSEDFAHITERVPGLMINLGAGAVPQGYDKAMHNPALVLDENALPYGAAIFVSCAKNWLKEQK</sequence>